<evidence type="ECO:0000256" key="1">
    <source>
        <dbReference type="ARBA" id="ARBA00001947"/>
    </source>
</evidence>
<keyword evidence="7" id="KW-0119">Carbohydrate metabolism</keyword>
<dbReference type="InterPro" id="IPR053177">
    <property type="entry name" value="ADP-glucose_phosphorylase"/>
</dbReference>
<evidence type="ECO:0000256" key="5">
    <source>
        <dbReference type="ARBA" id="ARBA00022723"/>
    </source>
</evidence>
<evidence type="ECO:0000256" key="6">
    <source>
        <dbReference type="ARBA" id="ARBA00022833"/>
    </source>
</evidence>
<dbReference type="SUPFAM" id="SSF54197">
    <property type="entry name" value="HIT-like"/>
    <property type="match status" value="2"/>
</dbReference>
<proteinExistence type="inferred from homology"/>
<dbReference type="STRING" id="1330330.IX53_08645"/>
<dbReference type="InterPro" id="IPR036265">
    <property type="entry name" value="HIT-like_sf"/>
</dbReference>
<dbReference type="GO" id="GO:0008108">
    <property type="term" value="F:UDP-glucose:hexose-1-phosphate uridylyltransferase activity"/>
    <property type="evidence" value="ECO:0007669"/>
    <property type="project" value="UniProtKB-UniRule"/>
</dbReference>
<gene>
    <name evidence="12" type="ORF">IX53_08645</name>
</gene>
<name>A0A0G2ZE86_9BACT</name>
<keyword evidence="6" id="KW-0862">Zinc</keyword>
<evidence type="ECO:0000259" key="11">
    <source>
        <dbReference type="Pfam" id="PF02744"/>
    </source>
</evidence>
<sequence length="337" mass="39631">MPELRKDPVLKRWVIIATERSKRPHDFKKTLEEPGGAFCPFDYGNEHTTPPEIISFRGKDTKPNEPGWWIRVVPNKFPALNPELEPEKFGHGMYDVIKGFGTHEVIIETPEHNQNLATLPLKQVKEVIWAYKYRFNELEKDPRINYVLIFKNHGKEAGASLQHPHSQLIATPIVPKRVIEEIEGSYDYYKFKERCVYCDMLNQEYLEKTRMVEENKLFLAFEPFAARFPFETWILPKAHRFNFGEIEGEEVEQFAQILKNTLYRIYKALDNPPFNFMLHTGIAGMEGEKHYHWHLEIVPRLTRVAGFEWGSGFYINPTPPEYAAKYLREVEMPEEDE</sequence>
<reference evidence="12 13" key="1">
    <citation type="submission" date="2015-04" db="EMBL/GenBank/DDBJ databases">
        <title>Complete Genome Sequence of Kosmotoga pacifica SLHLJ1.</title>
        <authorList>
            <person name="Jiang L.J."/>
            <person name="Shao Z.Z."/>
            <person name="Jebbar M."/>
        </authorList>
    </citation>
    <scope>NUCLEOTIDE SEQUENCE [LARGE SCALE GENOMIC DNA]</scope>
    <source>
        <strain evidence="12 13">SLHLJ1</strain>
    </source>
</reference>
<comment type="similarity">
    <text evidence="2">Belongs to the galactose-1-phosphate uridylyltransferase type 1 family.</text>
</comment>
<keyword evidence="3 12" id="KW-0808">Transferase</keyword>
<dbReference type="CDD" id="cd00608">
    <property type="entry name" value="GalT"/>
    <property type="match status" value="1"/>
</dbReference>
<dbReference type="InterPro" id="IPR005849">
    <property type="entry name" value="GalP_Utransf_N"/>
</dbReference>
<dbReference type="PATRIC" id="fig|1330330.3.peg.1759"/>
<evidence type="ECO:0000256" key="4">
    <source>
        <dbReference type="ARBA" id="ARBA00022695"/>
    </source>
</evidence>
<dbReference type="Pfam" id="PF01087">
    <property type="entry name" value="GalP_UDP_transf"/>
    <property type="match status" value="1"/>
</dbReference>
<dbReference type="Pfam" id="PF02744">
    <property type="entry name" value="GalP_UDP_tr_C"/>
    <property type="match status" value="1"/>
</dbReference>
<dbReference type="PANTHER" id="PTHR42763">
    <property type="entry name" value="ADP-GLUCOSE PHOSPHORYLASE"/>
    <property type="match status" value="1"/>
</dbReference>
<dbReference type="GO" id="GO:0008270">
    <property type="term" value="F:zinc ion binding"/>
    <property type="evidence" value="ECO:0007669"/>
    <property type="project" value="InterPro"/>
</dbReference>
<evidence type="ECO:0000256" key="3">
    <source>
        <dbReference type="ARBA" id="ARBA00022679"/>
    </source>
</evidence>
<dbReference type="RefSeq" id="WP_047755004.1">
    <property type="nucleotide sequence ID" value="NZ_CAJUHA010000005.1"/>
</dbReference>
<evidence type="ECO:0000313" key="13">
    <source>
        <dbReference type="Proteomes" id="UP000035159"/>
    </source>
</evidence>
<dbReference type="KEGG" id="kpf:IX53_08645"/>
<feature type="domain" description="Galactose-1-phosphate uridyl transferase C-terminal" evidence="11">
    <location>
        <begin position="187"/>
        <end position="302"/>
    </location>
</feature>
<keyword evidence="5" id="KW-0479">Metal-binding</keyword>
<comment type="cofactor">
    <cofactor evidence="1">
        <name>Zn(2+)</name>
        <dbReference type="ChEBI" id="CHEBI:29105"/>
    </cofactor>
</comment>
<organism evidence="12 13">
    <name type="scientific">Kosmotoga pacifica</name>
    <dbReference type="NCBI Taxonomy" id="1330330"/>
    <lineage>
        <taxon>Bacteria</taxon>
        <taxon>Thermotogati</taxon>
        <taxon>Thermotogota</taxon>
        <taxon>Thermotogae</taxon>
        <taxon>Kosmotogales</taxon>
        <taxon>Kosmotogaceae</taxon>
        <taxon>Kosmotoga</taxon>
    </lineage>
</organism>
<dbReference type="OrthoDB" id="9769064at2"/>
<dbReference type="EMBL" id="CP011232">
    <property type="protein sequence ID" value="AKI97869.1"/>
    <property type="molecule type" value="Genomic_DNA"/>
</dbReference>
<feature type="active site" description="Tele-UMP-histidine intermediate" evidence="9">
    <location>
        <position position="165"/>
    </location>
</feature>
<dbReference type="UniPathway" id="UPA00214"/>
<keyword evidence="13" id="KW-1185">Reference proteome</keyword>
<feature type="domain" description="Galactose-1-phosphate uridyl transferase N-terminal" evidence="10">
    <location>
        <begin position="4"/>
        <end position="175"/>
    </location>
</feature>
<accession>A0A0G2ZE86</accession>
<dbReference type="PANTHER" id="PTHR42763:SF1">
    <property type="entry name" value="UDP-GLUCOSE--HEXOSE-1-PHOSPHATE URIDYLYLTRANSFERASE"/>
    <property type="match status" value="1"/>
</dbReference>
<dbReference type="PIRSF" id="PIRSF000808">
    <property type="entry name" value="GalT"/>
    <property type="match status" value="1"/>
</dbReference>
<keyword evidence="4 12" id="KW-0548">Nucleotidyltransferase</keyword>
<evidence type="ECO:0000259" key="10">
    <source>
        <dbReference type="Pfam" id="PF01087"/>
    </source>
</evidence>
<evidence type="ECO:0000256" key="2">
    <source>
        <dbReference type="ARBA" id="ARBA00010951"/>
    </source>
</evidence>
<dbReference type="AlphaFoldDB" id="A0A0G2ZE86"/>
<evidence type="ECO:0000313" key="12">
    <source>
        <dbReference type="EMBL" id="AKI97869.1"/>
    </source>
</evidence>
<protein>
    <recommendedName>
        <fullName evidence="8">Galactose-1-phosphate uridylyltransferase</fullName>
        <ecNumber evidence="8">2.7.7.12</ecNumber>
    </recommendedName>
</protein>
<dbReference type="Proteomes" id="UP000035159">
    <property type="component" value="Chromosome"/>
</dbReference>
<dbReference type="InterPro" id="IPR001937">
    <property type="entry name" value="GalP_UDPtransf1"/>
</dbReference>
<evidence type="ECO:0000256" key="7">
    <source>
        <dbReference type="ARBA" id="ARBA00023277"/>
    </source>
</evidence>
<evidence type="ECO:0000256" key="9">
    <source>
        <dbReference type="PIRSR" id="PIRSR000808-1"/>
    </source>
</evidence>
<dbReference type="NCBIfam" id="TIGR00209">
    <property type="entry name" value="galT_1"/>
    <property type="match status" value="1"/>
</dbReference>
<dbReference type="InterPro" id="IPR005850">
    <property type="entry name" value="GalP_Utransf_C"/>
</dbReference>
<dbReference type="EC" id="2.7.7.12" evidence="8"/>
<dbReference type="GO" id="GO:0006012">
    <property type="term" value="P:galactose metabolic process"/>
    <property type="evidence" value="ECO:0007669"/>
    <property type="project" value="UniProtKB-UniRule"/>
</dbReference>
<evidence type="ECO:0000256" key="8">
    <source>
        <dbReference type="NCBIfam" id="TIGR00209"/>
    </source>
</evidence>
<dbReference type="Gene3D" id="3.30.428.10">
    <property type="entry name" value="HIT-like"/>
    <property type="match status" value="2"/>
</dbReference>